<feature type="binding site" evidence="16">
    <location>
        <position position="165"/>
    </location>
    <ligand>
        <name>substrate</name>
    </ligand>
</feature>
<feature type="binding site" evidence="16">
    <location>
        <position position="264"/>
    </location>
    <ligand>
        <name>substrate</name>
    </ligand>
</feature>
<dbReference type="PANTHER" id="PTHR38011:SF7">
    <property type="entry name" value="2,5-DIAMINO-6-RIBOSYLAMINO-4(3H)-PYRIMIDINONE 5'-PHOSPHATE REDUCTASE"/>
    <property type="match status" value="1"/>
</dbReference>
<dbReference type="GO" id="GO:0008835">
    <property type="term" value="F:diaminohydroxyphosphoribosylaminopyrimidine deaminase activity"/>
    <property type="evidence" value="ECO:0007669"/>
    <property type="project" value="UniProtKB-EC"/>
</dbReference>
<evidence type="ECO:0000256" key="13">
    <source>
        <dbReference type="ARBA" id="ARBA00049886"/>
    </source>
</evidence>
<keyword evidence="14" id="KW-0378">Hydrolase</keyword>
<evidence type="ECO:0000256" key="14">
    <source>
        <dbReference type="PIRNR" id="PIRNR006769"/>
    </source>
</evidence>
<keyword evidence="10 14" id="KW-0560">Oxidoreductase</keyword>
<comment type="cofactor">
    <cofactor evidence="14 17">
        <name>Zn(2+)</name>
        <dbReference type="ChEBI" id="CHEBI:29105"/>
    </cofactor>
    <text evidence="14 17">Binds 1 zinc ion.</text>
</comment>
<dbReference type="CDD" id="cd01284">
    <property type="entry name" value="Riboflavin_deaminase-reductase"/>
    <property type="match status" value="1"/>
</dbReference>
<dbReference type="EC" id="3.5.4.26" evidence="14"/>
<feature type="binding site" evidence="16">
    <location>
        <position position="204"/>
    </location>
    <ligand>
        <name>substrate</name>
    </ligand>
</feature>
<evidence type="ECO:0000256" key="16">
    <source>
        <dbReference type="PIRSR" id="PIRSR006769-2"/>
    </source>
</evidence>
<dbReference type="InterPro" id="IPR002125">
    <property type="entry name" value="CMP_dCMP_dom"/>
</dbReference>
<evidence type="ECO:0000256" key="2">
    <source>
        <dbReference type="ARBA" id="ARBA00004882"/>
    </source>
</evidence>
<evidence type="ECO:0000256" key="12">
    <source>
        <dbReference type="ARBA" id="ARBA00049861"/>
    </source>
</evidence>
<dbReference type="EMBL" id="CP008889">
    <property type="protein sequence ID" value="AIF40937.1"/>
    <property type="molecule type" value="Genomic_DNA"/>
</dbReference>
<gene>
    <name evidence="19" type="ORF">HX89_08275</name>
</gene>
<evidence type="ECO:0000256" key="11">
    <source>
        <dbReference type="ARBA" id="ARBA00023268"/>
    </source>
</evidence>
<evidence type="ECO:0000256" key="9">
    <source>
        <dbReference type="ARBA" id="ARBA00022857"/>
    </source>
</evidence>
<dbReference type="Gene3D" id="3.40.140.10">
    <property type="entry name" value="Cytidine Deaminase, domain 2"/>
    <property type="match status" value="1"/>
</dbReference>
<dbReference type="InterPro" id="IPR004794">
    <property type="entry name" value="Eubact_RibD"/>
</dbReference>
<name>A0A075JI25_9MICO</name>
<dbReference type="Proteomes" id="UP000027986">
    <property type="component" value="Chromosome"/>
</dbReference>
<dbReference type="Pfam" id="PF00383">
    <property type="entry name" value="dCMP_cyt_deam_1"/>
    <property type="match status" value="1"/>
</dbReference>
<protein>
    <recommendedName>
        <fullName evidence="14">Riboflavin biosynthesis protein RibD</fullName>
    </recommendedName>
    <domain>
        <recommendedName>
            <fullName evidence="14">Diaminohydroxyphosphoribosylaminopyrimidine deaminase</fullName>
            <shortName evidence="14">DRAP deaminase</shortName>
            <ecNumber evidence="14">3.5.4.26</ecNumber>
        </recommendedName>
        <alternativeName>
            <fullName evidence="14">Riboflavin-specific deaminase</fullName>
        </alternativeName>
    </domain>
    <domain>
        <recommendedName>
            <fullName evidence="14">5-amino-6-(5-phosphoribosylamino)uracil reductase</fullName>
            <ecNumber evidence="14">1.1.1.193</ecNumber>
        </recommendedName>
        <alternativeName>
            <fullName evidence="14">HTP reductase</fullName>
        </alternativeName>
    </domain>
</protein>
<evidence type="ECO:0000256" key="8">
    <source>
        <dbReference type="ARBA" id="ARBA00022833"/>
    </source>
</evidence>
<comment type="catalytic activity">
    <reaction evidence="13 14">
        <text>2,5-diamino-6-hydroxy-4-(5-phosphoribosylamino)-pyrimidine + H2O + H(+) = 5-amino-6-(5-phospho-D-ribosylamino)uracil + NH4(+)</text>
        <dbReference type="Rhea" id="RHEA:21868"/>
        <dbReference type="ChEBI" id="CHEBI:15377"/>
        <dbReference type="ChEBI" id="CHEBI:15378"/>
        <dbReference type="ChEBI" id="CHEBI:28938"/>
        <dbReference type="ChEBI" id="CHEBI:58453"/>
        <dbReference type="ChEBI" id="CHEBI:58614"/>
        <dbReference type="EC" id="3.5.4.26"/>
    </reaction>
</comment>
<keyword evidence="11" id="KW-0511">Multifunctional enzyme</keyword>
<feature type="binding site" evidence="16">
    <location>
        <position position="197"/>
    </location>
    <ligand>
        <name>NADP(+)</name>
        <dbReference type="ChEBI" id="CHEBI:58349"/>
    </ligand>
</feature>
<dbReference type="eggNOG" id="COG1985">
    <property type="taxonomic scope" value="Bacteria"/>
</dbReference>
<dbReference type="GO" id="GO:0008703">
    <property type="term" value="F:5-amino-6-(5-phosphoribosylamino)uracil reductase activity"/>
    <property type="evidence" value="ECO:0007669"/>
    <property type="project" value="UniProtKB-EC"/>
</dbReference>
<evidence type="ECO:0000256" key="17">
    <source>
        <dbReference type="PIRSR" id="PIRSR006769-3"/>
    </source>
</evidence>
<dbReference type="InterPro" id="IPR002734">
    <property type="entry name" value="RibDG_C"/>
</dbReference>
<dbReference type="GeneID" id="41841138"/>
<evidence type="ECO:0000313" key="20">
    <source>
        <dbReference type="Proteomes" id="UP000027986"/>
    </source>
</evidence>
<sequence>MERAAQLAALSPRVDPNPRVGCVVVDADGVILAEGYHRGAGTWHAEAAAINEAIATGVDLRGATAYVTLEPCSHTGRTPSCARALIRAGVARVVFGQPDPNGAAAGGAQILREAGVAVEQDDTLAAASRDLNADWTFSVTHARPFVRWKYASTLDGFSAASDHTSQWITGPVARVDVHAQRAEHGAIVVGTGTVLADDPQLTVRDAQGRAGVQQPLRVVVGDTPIPDTARVLDDAASTLVLPRQSPTDVLAALHARGIHAVWLEGGPTLAAVFLRAGLVDEIVAYLAPALLGAGRPAAADLDITTIAEALRFDLVDAATLPSNEPSATDLRLRLRPTKEI</sequence>
<dbReference type="OrthoDB" id="9800865at2"/>
<dbReference type="InterPro" id="IPR050765">
    <property type="entry name" value="Riboflavin_Biosynth_HTPR"/>
</dbReference>
<keyword evidence="9 14" id="KW-0521">NADP</keyword>
<evidence type="ECO:0000256" key="10">
    <source>
        <dbReference type="ARBA" id="ARBA00023002"/>
    </source>
</evidence>
<keyword evidence="8 14" id="KW-0862">Zinc</keyword>
<accession>A0A075JI25</accession>
<dbReference type="HOGENOM" id="CLU_036590_1_2_11"/>
<evidence type="ECO:0000256" key="3">
    <source>
        <dbReference type="ARBA" id="ARBA00004910"/>
    </source>
</evidence>
<organism evidence="19 20">
    <name type="scientific">Dermacoccus nishinomiyaensis</name>
    <dbReference type="NCBI Taxonomy" id="1274"/>
    <lineage>
        <taxon>Bacteria</taxon>
        <taxon>Bacillati</taxon>
        <taxon>Actinomycetota</taxon>
        <taxon>Actinomycetes</taxon>
        <taxon>Micrococcales</taxon>
        <taxon>Dermacoccaceae</taxon>
        <taxon>Dermacoccus</taxon>
    </lineage>
</organism>
<evidence type="ECO:0000256" key="4">
    <source>
        <dbReference type="ARBA" id="ARBA00005259"/>
    </source>
</evidence>
<feature type="binding site" evidence="17">
    <location>
        <position position="72"/>
    </location>
    <ligand>
        <name>Zn(2+)</name>
        <dbReference type="ChEBI" id="CHEBI:29105"/>
        <note>catalytic</note>
    </ligand>
</feature>
<keyword evidence="20" id="KW-1185">Reference proteome</keyword>
<feature type="active site" description="Proton donor" evidence="15">
    <location>
        <position position="46"/>
    </location>
</feature>
<evidence type="ECO:0000256" key="6">
    <source>
        <dbReference type="ARBA" id="ARBA00022619"/>
    </source>
</evidence>
<evidence type="ECO:0000256" key="7">
    <source>
        <dbReference type="ARBA" id="ARBA00022723"/>
    </source>
</evidence>
<dbReference type="NCBIfam" id="TIGR00326">
    <property type="entry name" value="eubact_ribD"/>
    <property type="match status" value="1"/>
</dbReference>
<dbReference type="InterPro" id="IPR016193">
    <property type="entry name" value="Cytidine_deaminase-like"/>
</dbReference>
<dbReference type="RefSeq" id="WP_038568487.1">
    <property type="nucleotide sequence ID" value="NZ_CP008889.1"/>
</dbReference>
<feature type="binding site" evidence="16">
    <location>
        <position position="193"/>
    </location>
    <ligand>
        <name>NADP(+)</name>
        <dbReference type="ChEBI" id="CHEBI:58349"/>
    </ligand>
</feature>
<dbReference type="PANTHER" id="PTHR38011">
    <property type="entry name" value="DIHYDROFOLATE REDUCTASE FAMILY PROTEIN (AFU_ORTHOLOGUE AFUA_8G06820)"/>
    <property type="match status" value="1"/>
</dbReference>
<comment type="pathway">
    <text evidence="3 14">Cofactor biosynthesis; riboflavin biosynthesis; 5-amino-6-(D-ribitylamino)uracil from GTP: step 3/4.</text>
</comment>
<reference evidence="19 20" key="1">
    <citation type="submission" date="2014-07" db="EMBL/GenBank/DDBJ databases">
        <title>Genome Sequencing of Dermacoccus nishinomiyaensis.</title>
        <authorList>
            <person name="Hong K.W."/>
            <person name="Chan K.G."/>
        </authorList>
    </citation>
    <scope>NUCLEOTIDE SEQUENCE [LARGE SCALE GENOMIC DNA]</scope>
    <source>
        <strain evidence="19 20">M25</strain>
    </source>
</reference>
<feature type="domain" description="CMP/dCMP-type deaminase" evidence="18">
    <location>
        <begin position="1"/>
        <end position="119"/>
    </location>
</feature>
<feature type="binding site" evidence="16">
    <location>
        <position position="181"/>
    </location>
    <ligand>
        <name>substrate</name>
    </ligand>
</feature>
<evidence type="ECO:0000256" key="1">
    <source>
        <dbReference type="ARBA" id="ARBA00002151"/>
    </source>
</evidence>
<proteinExistence type="inferred from homology"/>
<comment type="catalytic activity">
    <reaction evidence="12 14">
        <text>5-amino-6-(5-phospho-D-ribitylamino)uracil + NADP(+) = 5-amino-6-(5-phospho-D-ribosylamino)uracil + NADPH + H(+)</text>
        <dbReference type="Rhea" id="RHEA:17845"/>
        <dbReference type="ChEBI" id="CHEBI:15378"/>
        <dbReference type="ChEBI" id="CHEBI:57783"/>
        <dbReference type="ChEBI" id="CHEBI:58349"/>
        <dbReference type="ChEBI" id="CHEBI:58421"/>
        <dbReference type="ChEBI" id="CHEBI:58453"/>
        <dbReference type="EC" id="1.1.1.193"/>
    </reaction>
</comment>
<dbReference type="SUPFAM" id="SSF53927">
    <property type="entry name" value="Cytidine deaminase-like"/>
    <property type="match status" value="1"/>
</dbReference>
<dbReference type="PROSITE" id="PS51747">
    <property type="entry name" value="CYT_DCMP_DEAMINASES_2"/>
    <property type="match status" value="1"/>
</dbReference>
<comment type="similarity">
    <text evidence="5 14">In the C-terminal section; belongs to the HTP reductase family.</text>
</comment>
<feature type="binding site" evidence="17">
    <location>
        <position position="81"/>
    </location>
    <ligand>
        <name>Zn(2+)</name>
        <dbReference type="ChEBI" id="CHEBI:29105"/>
        <note>catalytic</note>
    </ligand>
</feature>
<feature type="binding site" evidence="16">
    <location>
        <position position="201"/>
    </location>
    <ligand>
        <name>substrate</name>
    </ligand>
</feature>
<evidence type="ECO:0000259" key="18">
    <source>
        <dbReference type="PROSITE" id="PS51747"/>
    </source>
</evidence>
<dbReference type="InterPro" id="IPR016192">
    <property type="entry name" value="APOBEC/CMP_deaminase_Zn-bd"/>
</dbReference>
<dbReference type="EC" id="1.1.1.193" evidence="14"/>
<keyword evidence="6 14" id="KW-0686">Riboflavin biosynthesis</keyword>
<dbReference type="AlphaFoldDB" id="A0A075JI25"/>
<dbReference type="InterPro" id="IPR024072">
    <property type="entry name" value="DHFR-like_dom_sf"/>
</dbReference>
<dbReference type="PIRSF" id="PIRSF006769">
    <property type="entry name" value="RibD"/>
    <property type="match status" value="1"/>
</dbReference>
<dbReference type="PROSITE" id="PS00903">
    <property type="entry name" value="CYT_DCMP_DEAMINASES_1"/>
    <property type="match status" value="1"/>
</dbReference>
<comment type="function">
    <text evidence="1 14">Converts 2,5-diamino-6-(ribosylamino)-4(3h)-pyrimidinone 5'-phosphate into 5-amino-6-(ribosylamino)-2,4(1h,3h)-pyrimidinedione 5'-phosphate.</text>
</comment>
<comment type="pathway">
    <text evidence="2 14">Cofactor biosynthesis; riboflavin biosynthesis; 5-amino-6-(D-ribitylamino)uracil from GTP: step 2/4.</text>
</comment>
<feature type="binding site" evidence="16">
    <location>
        <position position="167"/>
    </location>
    <ligand>
        <name>substrate</name>
    </ligand>
</feature>
<dbReference type="GO" id="GO:0008270">
    <property type="term" value="F:zinc ion binding"/>
    <property type="evidence" value="ECO:0007669"/>
    <property type="project" value="InterPro"/>
</dbReference>
<evidence type="ECO:0000256" key="15">
    <source>
        <dbReference type="PIRSR" id="PIRSR006769-1"/>
    </source>
</evidence>
<dbReference type="KEGG" id="dni:HX89_08275"/>
<dbReference type="SUPFAM" id="SSF53597">
    <property type="entry name" value="Dihydrofolate reductase-like"/>
    <property type="match status" value="1"/>
</dbReference>
<feature type="binding site" evidence="16">
    <location>
        <position position="151"/>
    </location>
    <ligand>
        <name>NADP(+)</name>
        <dbReference type="ChEBI" id="CHEBI:58349"/>
    </ligand>
</feature>
<dbReference type="Pfam" id="PF01872">
    <property type="entry name" value="RibD_C"/>
    <property type="match status" value="1"/>
</dbReference>
<comment type="similarity">
    <text evidence="4 14">In the N-terminal section; belongs to the cytidine and deoxycytidylate deaminase family.</text>
</comment>
<dbReference type="Gene3D" id="3.40.430.10">
    <property type="entry name" value="Dihydrofolate Reductase, subunit A"/>
    <property type="match status" value="1"/>
</dbReference>
<dbReference type="UniPathway" id="UPA00275">
    <property type="reaction ID" value="UER00401"/>
</dbReference>
<dbReference type="eggNOG" id="COG0117">
    <property type="taxonomic scope" value="Bacteria"/>
</dbReference>
<evidence type="ECO:0000313" key="19">
    <source>
        <dbReference type="EMBL" id="AIF40937.1"/>
    </source>
</evidence>
<feature type="binding site" evidence="17">
    <location>
        <position position="44"/>
    </location>
    <ligand>
        <name>Zn(2+)</name>
        <dbReference type="ChEBI" id="CHEBI:29105"/>
        <note>catalytic</note>
    </ligand>
</feature>
<keyword evidence="7 14" id="KW-0479">Metal-binding</keyword>
<evidence type="ECO:0000256" key="5">
    <source>
        <dbReference type="ARBA" id="ARBA00007417"/>
    </source>
</evidence>
<dbReference type="GO" id="GO:0009231">
    <property type="term" value="P:riboflavin biosynthetic process"/>
    <property type="evidence" value="ECO:0007669"/>
    <property type="project" value="UniProtKB-UniPathway"/>
</dbReference>